<dbReference type="InterPro" id="IPR036397">
    <property type="entry name" value="RNaseH_sf"/>
</dbReference>
<dbReference type="AlphaFoldDB" id="A0A7C8MEA8"/>
<feature type="compositionally biased region" description="Basic and acidic residues" evidence="3">
    <location>
        <begin position="315"/>
        <end position="331"/>
    </location>
</feature>
<dbReference type="OrthoDB" id="1920326at2759"/>
<dbReference type="InterPro" id="IPR051132">
    <property type="entry name" value="3-5_Exonuclease_domain"/>
</dbReference>
<dbReference type="InterPro" id="IPR012337">
    <property type="entry name" value="RNaseH-like_sf"/>
</dbReference>
<evidence type="ECO:0000256" key="2">
    <source>
        <dbReference type="ARBA" id="ARBA00022801"/>
    </source>
</evidence>
<dbReference type="Proteomes" id="UP000481861">
    <property type="component" value="Unassembled WGS sequence"/>
</dbReference>
<dbReference type="GO" id="GO:0003676">
    <property type="term" value="F:nucleic acid binding"/>
    <property type="evidence" value="ECO:0007669"/>
    <property type="project" value="InterPro"/>
</dbReference>
<dbReference type="Pfam" id="PF01612">
    <property type="entry name" value="DNA_pol_A_exo1"/>
    <property type="match status" value="1"/>
</dbReference>
<evidence type="ECO:0000259" key="4">
    <source>
        <dbReference type="SMART" id="SM00474"/>
    </source>
</evidence>
<evidence type="ECO:0000256" key="3">
    <source>
        <dbReference type="SAM" id="MobiDB-lite"/>
    </source>
</evidence>
<feature type="compositionally biased region" description="Polar residues" evidence="3">
    <location>
        <begin position="257"/>
        <end position="279"/>
    </location>
</feature>
<protein>
    <recommendedName>
        <fullName evidence="4">3'-5' exonuclease domain-containing protein</fullName>
    </recommendedName>
</protein>
<dbReference type="InterPro" id="IPR002562">
    <property type="entry name" value="3'-5'_exonuclease_dom"/>
</dbReference>
<accession>A0A7C8MEA8</accession>
<feature type="compositionally biased region" description="Low complexity" evidence="3">
    <location>
        <begin position="50"/>
        <end position="62"/>
    </location>
</feature>
<evidence type="ECO:0000313" key="5">
    <source>
        <dbReference type="EMBL" id="KAF2876116.1"/>
    </source>
</evidence>
<keyword evidence="2" id="KW-0378">Hydrolase</keyword>
<keyword evidence="1" id="KW-0540">Nuclease</keyword>
<dbReference type="GO" id="GO:0005634">
    <property type="term" value="C:nucleus"/>
    <property type="evidence" value="ECO:0007669"/>
    <property type="project" value="TreeGrafter"/>
</dbReference>
<feature type="region of interest" description="Disordered" evidence="3">
    <location>
        <begin position="38"/>
        <end position="105"/>
    </location>
</feature>
<feature type="compositionally biased region" description="Acidic residues" evidence="3">
    <location>
        <begin position="332"/>
        <end position="348"/>
    </location>
</feature>
<feature type="compositionally biased region" description="Acidic residues" evidence="3">
    <location>
        <begin position="684"/>
        <end position="697"/>
    </location>
</feature>
<sequence length="973" mass="106534">MSFRRRAVLARALDAEQYRRLLFGRLAIRSTMVDQTAQRPWAGAEREGLSTSATGTTTSTAARGAEPSAPHRTIVKKHGSRLSQTPIRERRHNDDPATLLRPPQGTFATGLEEQQLARHEQYVGTVDVRTRARATRPLGSEQDRRLKSLQSVQTPPLPERLVDTHEDGIIAHIGGPSFGAREILSKSLVYRQCSVATIGKKDYVKLVAPSRVQNVDTKPARHALQLSPSPRLFAPHPTPFFNGACEVRESVHHSNHVTESGSGTTMSEPTPSTGQQQSTEKPDDPEESENNNTTTTDTPSTASMRDASDPDFPSDGEHGKEANQNSDHEQGQESEADSSAELSEDDAQEEHVPLSYQIPTESLRAAMEARPKTKAAYWRQQLYRGPEGETIATHYCRTLEVAEKVAKYFLEEKVLGFDIEWKPMGAPWCIKENASLIQLACENRIALFHIAQFRGSTVAQLMPPTLKAILESPDILKVGVAIKGDFTRLENHLKVKGQGKYELSRLHTMVEYHFGNVESFNHKLVGLAPQVHQHLQLPLYKGEELEDDDAVGNTEADQKNRVNVRSSDWSLPLDTAQIHYAAADAYAGLRLWDVLESKRKKLRPTPERPPVCDFDAKRQKPKPKTARKPKKAVQKTAAEAMDEAGTEALEAEEDGEDDAQAYETAAEELPDGQESEAAASSESDMSDTSDQSEDPDADYLPSTRSGTSSTAPVHSASTSPATPQPRSRRIGRINLSARGTSDLKYPKLPVLDATDSEASSASDSDSSDAFDPPQPRSRRRQDREITVAQPSVAPVVHDAVMEADDEFADAELEEVLLSLSLDLDQWVEEERVALGPKDDEPQGDIDTADDVLETVERPGTPAVIGRVESGTSEPNLSALPPSSFPPIIPPTTTTTPTAPTPEYTLAHTWALTYLLSTIPSPNPSPTAPPPASAPHYPNCAPTTYGTCSSCHSRPWRAICAIRRLVCGPCVAVF</sequence>
<feature type="compositionally biased region" description="Polar residues" evidence="3">
    <location>
        <begin position="702"/>
        <end position="725"/>
    </location>
</feature>
<gene>
    <name evidence="5" type="ORF">BDV95DRAFT_217114</name>
</gene>
<dbReference type="CDD" id="cd06141">
    <property type="entry name" value="WRN_exo"/>
    <property type="match status" value="1"/>
</dbReference>
<dbReference type="SUPFAM" id="SSF53098">
    <property type="entry name" value="Ribonuclease H-like"/>
    <property type="match status" value="1"/>
</dbReference>
<dbReference type="EMBL" id="JAADJZ010000003">
    <property type="protein sequence ID" value="KAF2876116.1"/>
    <property type="molecule type" value="Genomic_DNA"/>
</dbReference>
<comment type="caution">
    <text evidence="5">The sequence shown here is derived from an EMBL/GenBank/DDBJ whole genome shotgun (WGS) entry which is preliminary data.</text>
</comment>
<reference evidence="5 6" key="1">
    <citation type="submission" date="2020-01" db="EMBL/GenBank/DDBJ databases">
        <authorList>
            <consortium name="DOE Joint Genome Institute"/>
            <person name="Haridas S."/>
            <person name="Albert R."/>
            <person name="Binder M."/>
            <person name="Bloem J."/>
            <person name="Labutti K."/>
            <person name="Salamov A."/>
            <person name="Andreopoulos B."/>
            <person name="Baker S.E."/>
            <person name="Barry K."/>
            <person name="Bills G."/>
            <person name="Bluhm B.H."/>
            <person name="Cannon C."/>
            <person name="Castanera R."/>
            <person name="Culley D.E."/>
            <person name="Daum C."/>
            <person name="Ezra D."/>
            <person name="Gonzalez J.B."/>
            <person name="Henrissat B."/>
            <person name="Kuo A."/>
            <person name="Liang C."/>
            <person name="Lipzen A."/>
            <person name="Lutzoni F."/>
            <person name="Magnuson J."/>
            <person name="Mondo S."/>
            <person name="Nolan M."/>
            <person name="Ohm R."/>
            <person name="Pangilinan J."/>
            <person name="Park H.-J.H."/>
            <person name="Ramirez L."/>
            <person name="Alfaro M."/>
            <person name="Sun H."/>
            <person name="Tritt A."/>
            <person name="Yoshinaga Y."/>
            <person name="Zwiers L.-H.L."/>
            <person name="Turgeon B.G."/>
            <person name="Goodwin S.B."/>
            <person name="Spatafora J.W."/>
            <person name="Crous P.W."/>
            <person name="Grigoriev I.V."/>
        </authorList>
    </citation>
    <scope>NUCLEOTIDE SEQUENCE [LARGE SCALE GENOMIC DNA]</scope>
    <source>
        <strain evidence="5 6">CBS 611.86</strain>
    </source>
</reference>
<organism evidence="5 6">
    <name type="scientific">Massariosphaeria phaeospora</name>
    <dbReference type="NCBI Taxonomy" id="100035"/>
    <lineage>
        <taxon>Eukaryota</taxon>
        <taxon>Fungi</taxon>
        <taxon>Dikarya</taxon>
        <taxon>Ascomycota</taxon>
        <taxon>Pezizomycotina</taxon>
        <taxon>Dothideomycetes</taxon>
        <taxon>Pleosporomycetidae</taxon>
        <taxon>Pleosporales</taxon>
        <taxon>Pleosporales incertae sedis</taxon>
        <taxon>Massariosphaeria</taxon>
    </lineage>
</organism>
<dbReference type="GO" id="GO:0006139">
    <property type="term" value="P:nucleobase-containing compound metabolic process"/>
    <property type="evidence" value="ECO:0007669"/>
    <property type="project" value="InterPro"/>
</dbReference>
<feature type="region of interest" description="Disordered" evidence="3">
    <location>
        <begin position="863"/>
        <end position="887"/>
    </location>
</feature>
<feature type="region of interest" description="Disordered" evidence="3">
    <location>
        <begin position="601"/>
        <end position="790"/>
    </location>
</feature>
<dbReference type="GO" id="GO:0008408">
    <property type="term" value="F:3'-5' exonuclease activity"/>
    <property type="evidence" value="ECO:0007669"/>
    <property type="project" value="InterPro"/>
</dbReference>
<dbReference type="Gene3D" id="3.30.420.10">
    <property type="entry name" value="Ribonuclease H-like superfamily/Ribonuclease H"/>
    <property type="match status" value="1"/>
</dbReference>
<proteinExistence type="predicted"/>
<name>A0A7C8MEA8_9PLEO</name>
<evidence type="ECO:0000313" key="6">
    <source>
        <dbReference type="Proteomes" id="UP000481861"/>
    </source>
</evidence>
<feature type="domain" description="3'-5' exonuclease" evidence="4">
    <location>
        <begin position="393"/>
        <end position="600"/>
    </location>
</feature>
<evidence type="ECO:0000256" key="1">
    <source>
        <dbReference type="ARBA" id="ARBA00022722"/>
    </source>
</evidence>
<feature type="compositionally biased region" description="Acidic residues" evidence="3">
    <location>
        <begin position="640"/>
        <end position="674"/>
    </location>
</feature>
<keyword evidence="6" id="KW-1185">Reference proteome</keyword>
<dbReference type="PANTHER" id="PTHR13620">
    <property type="entry name" value="3-5 EXONUCLEASE"/>
    <property type="match status" value="1"/>
</dbReference>
<dbReference type="GO" id="GO:0005737">
    <property type="term" value="C:cytoplasm"/>
    <property type="evidence" value="ECO:0007669"/>
    <property type="project" value="TreeGrafter"/>
</dbReference>
<feature type="compositionally biased region" description="Low complexity" evidence="3">
    <location>
        <begin position="290"/>
        <end position="301"/>
    </location>
</feature>
<feature type="compositionally biased region" description="Basic residues" evidence="3">
    <location>
        <begin position="619"/>
        <end position="633"/>
    </location>
</feature>
<dbReference type="PANTHER" id="PTHR13620:SF104">
    <property type="entry name" value="EXONUCLEASE 3'-5' DOMAIN-CONTAINING PROTEIN 2"/>
    <property type="match status" value="1"/>
</dbReference>
<feature type="region of interest" description="Disordered" evidence="3">
    <location>
        <begin position="252"/>
        <end position="359"/>
    </location>
</feature>
<dbReference type="SMART" id="SM00474">
    <property type="entry name" value="35EXOc"/>
    <property type="match status" value="1"/>
</dbReference>
<feature type="compositionally biased region" description="Low complexity" evidence="3">
    <location>
        <begin position="752"/>
        <end position="771"/>
    </location>
</feature>